<keyword evidence="1" id="KW-0812">Transmembrane</keyword>
<keyword evidence="1" id="KW-0472">Membrane</keyword>
<proteinExistence type="predicted"/>
<organism evidence="2 3">
    <name type="scientific">Sediminitomix flava</name>
    <dbReference type="NCBI Taxonomy" id="379075"/>
    <lineage>
        <taxon>Bacteria</taxon>
        <taxon>Pseudomonadati</taxon>
        <taxon>Bacteroidota</taxon>
        <taxon>Cytophagia</taxon>
        <taxon>Cytophagales</taxon>
        <taxon>Flammeovirgaceae</taxon>
        <taxon>Sediminitomix</taxon>
    </lineage>
</organism>
<feature type="transmembrane region" description="Helical" evidence="1">
    <location>
        <begin position="88"/>
        <end position="110"/>
    </location>
</feature>
<keyword evidence="1" id="KW-1133">Transmembrane helix</keyword>
<dbReference type="OrthoDB" id="981281at2"/>
<accession>A0A315ZFF3</accession>
<name>A0A315ZFF3_SEDFL</name>
<gene>
    <name evidence="2" type="ORF">BC781_101402</name>
</gene>
<dbReference type="AlphaFoldDB" id="A0A315ZFF3"/>
<reference evidence="2 3" key="1">
    <citation type="submission" date="2018-03" db="EMBL/GenBank/DDBJ databases">
        <title>Genomic Encyclopedia of Archaeal and Bacterial Type Strains, Phase II (KMG-II): from individual species to whole genera.</title>
        <authorList>
            <person name="Goeker M."/>
        </authorList>
    </citation>
    <scope>NUCLEOTIDE SEQUENCE [LARGE SCALE GENOMIC DNA]</scope>
    <source>
        <strain evidence="2 3">DSM 28229</strain>
    </source>
</reference>
<protein>
    <submittedName>
        <fullName evidence="2">Uncharacterized protein</fullName>
    </submittedName>
</protein>
<evidence type="ECO:0000313" key="3">
    <source>
        <dbReference type="Proteomes" id="UP000245535"/>
    </source>
</evidence>
<comment type="caution">
    <text evidence="2">The sequence shown here is derived from an EMBL/GenBank/DDBJ whole genome shotgun (WGS) entry which is preliminary data.</text>
</comment>
<keyword evidence="3" id="KW-1185">Reference proteome</keyword>
<evidence type="ECO:0000256" key="1">
    <source>
        <dbReference type="SAM" id="Phobius"/>
    </source>
</evidence>
<dbReference type="Proteomes" id="UP000245535">
    <property type="component" value="Unassembled WGS sequence"/>
</dbReference>
<sequence length="114" mass="12930">MKTIEKFSLKNIVIIDQYLSNRLDASEEKLFLKKLQSDIELKQDFQMVIDLVASSRYKPTGTSRKWKMNKSSSFNSSDPKLHSTIKDVIGYGIFAILAAGLLVFICSLAIDFFS</sequence>
<dbReference type="EMBL" id="QGDO01000001">
    <property type="protein sequence ID" value="PWJ44052.1"/>
    <property type="molecule type" value="Genomic_DNA"/>
</dbReference>
<dbReference type="RefSeq" id="WP_109615574.1">
    <property type="nucleotide sequence ID" value="NZ_QGDO01000001.1"/>
</dbReference>
<evidence type="ECO:0000313" key="2">
    <source>
        <dbReference type="EMBL" id="PWJ44052.1"/>
    </source>
</evidence>